<feature type="region of interest" description="Disordered" evidence="6">
    <location>
        <begin position="297"/>
        <end position="316"/>
    </location>
</feature>
<comment type="caution">
    <text evidence="8">The sequence shown here is derived from an EMBL/GenBank/DDBJ whole genome shotgun (WGS) entry which is preliminary data.</text>
</comment>
<feature type="transmembrane region" description="Helical" evidence="7">
    <location>
        <begin position="230"/>
        <end position="254"/>
    </location>
</feature>
<dbReference type="PANTHER" id="PTHR30213:SF0">
    <property type="entry name" value="UPF0761 MEMBRANE PROTEIN YIHY"/>
    <property type="match status" value="1"/>
</dbReference>
<feature type="transmembrane region" description="Helical" evidence="7">
    <location>
        <begin position="105"/>
        <end position="128"/>
    </location>
</feature>
<keyword evidence="2" id="KW-1003">Cell membrane</keyword>
<keyword evidence="4 7" id="KW-1133">Transmembrane helix</keyword>
<feature type="transmembrane region" description="Helical" evidence="7">
    <location>
        <begin position="193"/>
        <end position="218"/>
    </location>
</feature>
<name>A0ABV6FZ67_9GAMM</name>
<dbReference type="PIRSF" id="PIRSF035875">
    <property type="entry name" value="RNase_BN"/>
    <property type="match status" value="1"/>
</dbReference>
<keyword evidence="5 7" id="KW-0472">Membrane</keyword>
<dbReference type="InterPro" id="IPR017039">
    <property type="entry name" value="Virul_fac_BrkB"/>
</dbReference>
<dbReference type="Pfam" id="PF03631">
    <property type="entry name" value="Virul_fac_BrkB"/>
    <property type="match status" value="1"/>
</dbReference>
<proteinExistence type="predicted"/>
<dbReference type="NCBIfam" id="TIGR00765">
    <property type="entry name" value="yihY_not_rbn"/>
    <property type="match status" value="1"/>
</dbReference>
<evidence type="ECO:0000256" key="6">
    <source>
        <dbReference type="SAM" id="MobiDB-lite"/>
    </source>
</evidence>
<protein>
    <submittedName>
        <fullName evidence="8">YihY/virulence factor BrkB family protein</fullName>
    </submittedName>
</protein>
<evidence type="ECO:0000256" key="3">
    <source>
        <dbReference type="ARBA" id="ARBA00022692"/>
    </source>
</evidence>
<dbReference type="EMBL" id="JBHLVX010000005">
    <property type="protein sequence ID" value="MFC0266651.1"/>
    <property type="molecule type" value="Genomic_DNA"/>
</dbReference>
<feature type="transmembrane region" description="Helical" evidence="7">
    <location>
        <begin position="158"/>
        <end position="181"/>
    </location>
</feature>
<reference evidence="8 9" key="1">
    <citation type="submission" date="2024-09" db="EMBL/GenBank/DDBJ databases">
        <authorList>
            <person name="Sun Q."/>
            <person name="Mori K."/>
        </authorList>
    </citation>
    <scope>NUCLEOTIDE SEQUENCE [LARGE SCALE GENOMIC DNA]</scope>
    <source>
        <strain evidence="8 9">CCM 7415</strain>
    </source>
</reference>
<keyword evidence="9" id="KW-1185">Reference proteome</keyword>
<evidence type="ECO:0000256" key="4">
    <source>
        <dbReference type="ARBA" id="ARBA00022989"/>
    </source>
</evidence>
<evidence type="ECO:0000256" key="5">
    <source>
        <dbReference type="ARBA" id="ARBA00023136"/>
    </source>
</evidence>
<dbReference type="Proteomes" id="UP001589814">
    <property type="component" value="Unassembled WGS sequence"/>
</dbReference>
<accession>A0ABV6FZ67</accession>
<feature type="region of interest" description="Disordered" evidence="6">
    <location>
        <begin position="1"/>
        <end position="21"/>
    </location>
</feature>
<feature type="region of interest" description="Disordered" evidence="6">
    <location>
        <begin position="327"/>
        <end position="352"/>
    </location>
</feature>
<feature type="transmembrane region" description="Helical" evidence="7">
    <location>
        <begin position="266"/>
        <end position="290"/>
    </location>
</feature>
<keyword evidence="3 7" id="KW-0812">Transmembrane</keyword>
<gene>
    <name evidence="8" type="ORF">ACFFHW_01350</name>
</gene>
<evidence type="ECO:0000313" key="9">
    <source>
        <dbReference type="Proteomes" id="UP001589814"/>
    </source>
</evidence>
<evidence type="ECO:0000256" key="2">
    <source>
        <dbReference type="ARBA" id="ARBA00022475"/>
    </source>
</evidence>
<evidence type="ECO:0000256" key="1">
    <source>
        <dbReference type="ARBA" id="ARBA00004651"/>
    </source>
</evidence>
<evidence type="ECO:0000256" key="7">
    <source>
        <dbReference type="SAM" id="Phobius"/>
    </source>
</evidence>
<comment type="subcellular location">
    <subcellularLocation>
        <location evidence="1">Cell membrane</location>
        <topology evidence="1">Multi-pass membrane protein</topology>
    </subcellularLocation>
</comment>
<dbReference type="RefSeq" id="WP_019951289.1">
    <property type="nucleotide sequence ID" value="NZ_JBHLVX010000005.1"/>
</dbReference>
<sequence length="352" mass="38243">MQQSRQPPSSDPYRRGRDADTPLAIPGRGWWETCLRVRHQLEANHANLIAASIAFYGFLGIFPAIAAFISIWGLAFDPQQVQAQIAMLSSVLPAESASIIRDQALAVSSSASTSMSITAIAGLMFTVYSASKGMRGFMAGLNIMYGEREKRGLIKRTLTIWVLTGGLIVMTILTLATIAVLPPLLARLPFGDALSALLIYIRWPVLLLLVIAAITILYRFGPDRAPPRANWLSVGAVMATLLWALASIGFSIYVRNFANYNQTYGTIGAVMVLLLWFWISAFIVLLGAALNCELERQTSRDTTTGRPRPMGSRGAWAADTVAKNAHDISTSGFNDTPAPSGQDSASQKQRHD</sequence>
<organism evidence="8 9">
    <name type="scientific">Kushneria aurantia</name>
    <dbReference type="NCBI Taxonomy" id="504092"/>
    <lineage>
        <taxon>Bacteria</taxon>
        <taxon>Pseudomonadati</taxon>
        <taxon>Pseudomonadota</taxon>
        <taxon>Gammaproteobacteria</taxon>
        <taxon>Oceanospirillales</taxon>
        <taxon>Halomonadaceae</taxon>
        <taxon>Kushneria</taxon>
    </lineage>
</organism>
<evidence type="ECO:0000313" key="8">
    <source>
        <dbReference type="EMBL" id="MFC0266651.1"/>
    </source>
</evidence>
<dbReference type="PANTHER" id="PTHR30213">
    <property type="entry name" value="INNER MEMBRANE PROTEIN YHJD"/>
    <property type="match status" value="1"/>
</dbReference>
<feature type="transmembrane region" description="Helical" evidence="7">
    <location>
        <begin position="48"/>
        <end position="72"/>
    </location>
</feature>